<evidence type="ECO:0000313" key="2">
    <source>
        <dbReference type="EMBL" id="KAF2737377.1"/>
    </source>
</evidence>
<feature type="region of interest" description="Disordered" evidence="1">
    <location>
        <begin position="177"/>
        <end position="228"/>
    </location>
</feature>
<feature type="compositionally biased region" description="Acidic residues" evidence="1">
    <location>
        <begin position="179"/>
        <end position="224"/>
    </location>
</feature>
<proteinExistence type="predicted"/>
<reference evidence="2" key="1">
    <citation type="journal article" date="2020" name="Stud. Mycol.">
        <title>101 Dothideomycetes genomes: a test case for predicting lifestyles and emergence of pathogens.</title>
        <authorList>
            <person name="Haridas S."/>
            <person name="Albert R."/>
            <person name="Binder M."/>
            <person name="Bloem J."/>
            <person name="Labutti K."/>
            <person name="Salamov A."/>
            <person name="Andreopoulos B."/>
            <person name="Baker S."/>
            <person name="Barry K."/>
            <person name="Bills G."/>
            <person name="Bluhm B."/>
            <person name="Cannon C."/>
            <person name="Castanera R."/>
            <person name="Culley D."/>
            <person name="Daum C."/>
            <person name="Ezra D."/>
            <person name="Gonzalez J."/>
            <person name="Henrissat B."/>
            <person name="Kuo A."/>
            <person name="Liang C."/>
            <person name="Lipzen A."/>
            <person name="Lutzoni F."/>
            <person name="Magnuson J."/>
            <person name="Mondo S."/>
            <person name="Nolan M."/>
            <person name="Ohm R."/>
            <person name="Pangilinan J."/>
            <person name="Park H.-J."/>
            <person name="Ramirez L."/>
            <person name="Alfaro M."/>
            <person name="Sun H."/>
            <person name="Tritt A."/>
            <person name="Yoshinaga Y."/>
            <person name="Zwiers L.-H."/>
            <person name="Turgeon B."/>
            <person name="Goodwin S."/>
            <person name="Spatafora J."/>
            <person name="Crous P."/>
            <person name="Grigoriev I."/>
        </authorList>
    </citation>
    <scope>NUCLEOTIDE SEQUENCE</scope>
    <source>
        <strain evidence="2">CBS 125425</strain>
    </source>
</reference>
<comment type="caution">
    <text evidence="2">The sequence shown here is derived from an EMBL/GenBank/DDBJ whole genome shotgun (WGS) entry which is preliminary data.</text>
</comment>
<protein>
    <submittedName>
        <fullName evidence="2">Uncharacterized protein</fullName>
    </submittedName>
</protein>
<sequence>MANVFDPSDTPYEPATRYRPNNAIGCSVSLTSDAKDWKKLHSFEDIEVIDSDTETTTIRVGDFINLRMEGVRAGDPALLVQIKKPEKDGEETYLLVAWVYEAKDMDQNCVAELADTGKRYILSTHFQIVHVDAFHVIRGPKFLGNIVMDQVYDPCVKAHRIRPLGGRGCVLWDALDARNDDDDDDEEAEDEEEEDEEEEDEEEENEEAEDQEAEDQQAEAEEPEGVSIVPDAEASYELLENDEQGPGSEMLMTDTLDQNHNHHSSSGRFDHAGGLPSASSCYTDSALENKTIKIGDEKVYNGGENAYEEGLEGGGGGRLLPAAVQWILAPGLIDLYTIPQR</sequence>
<dbReference type="AlphaFoldDB" id="A0A9P4R600"/>
<organism evidence="2 3">
    <name type="scientific">Polyplosphaeria fusca</name>
    <dbReference type="NCBI Taxonomy" id="682080"/>
    <lineage>
        <taxon>Eukaryota</taxon>
        <taxon>Fungi</taxon>
        <taxon>Dikarya</taxon>
        <taxon>Ascomycota</taxon>
        <taxon>Pezizomycotina</taxon>
        <taxon>Dothideomycetes</taxon>
        <taxon>Pleosporomycetidae</taxon>
        <taxon>Pleosporales</taxon>
        <taxon>Tetraplosphaeriaceae</taxon>
        <taxon>Polyplosphaeria</taxon>
    </lineage>
</organism>
<dbReference type="Gene3D" id="3.30.70.2850">
    <property type="match status" value="1"/>
</dbReference>
<name>A0A9P4R600_9PLEO</name>
<dbReference type="EMBL" id="ML996116">
    <property type="protein sequence ID" value="KAF2737377.1"/>
    <property type="molecule type" value="Genomic_DNA"/>
</dbReference>
<evidence type="ECO:0000313" key="3">
    <source>
        <dbReference type="Proteomes" id="UP000799444"/>
    </source>
</evidence>
<keyword evidence="3" id="KW-1185">Reference proteome</keyword>
<gene>
    <name evidence="2" type="ORF">EJ04DRAFT_561544</name>
</gene>
<evidence type="ECO:0000256" key="1">
    <source>
        <dbReference type="SAM" id="MobiDB-lite"/>
    </source>
</evidence>
<dbReference type="Proteomes" id="UP000799444">
    <property type="component" value="Unassembled WGS sequence"/>
</dbReference>
<feature type="region of interest" description="Disordered" evidence="1">
    <location>
        <begin position="243"/>
        <end position="273"/>
    </location>
</feature>
<accession>A0A9P4R600</accession>